<dbReference type="AlphaFoldDB" id="A0AAV3S100"/>
<dbReference type="Pfam" id="PF00657">
    <property type="entry name" value="Lipase_GDSL"/>
    <property type="match status" value="1"/>
</dbReference>
<evidence type="ECO:0000256" key="1">
    <source>
        <dbReference type="ARBA" id="ARBA00008668"/>
    </source>
</evidence>
<sequence>MATINTNIVTTITITLIMTICITPSFQQQQQPNGRAFTTIYAFGDSFTDTGNTESSSGPNAFTHVSSPPYGRTFFHHPTNRYSDGRLVIDFVAQSLNLPFLPPYRNKKSNMSHGTNFAVAGATSIKHSFFVKNNMTLNLTPQSLGTELRWFNEFLESKGCKDLKNTPKECEAVFKDALIWAGEIGANDYAYSLGSSIPGTMIQQLAVKSVAGFLQVTIL</sequence>
<evidence type="ECO:0008006" key="5">
    <source>
        <dbReference type="Google" id="ProtNLM"/>
    </source>
</evidence>
<dbReference type="PANTHER" id="PTHR22835:SF557">
    <property type="entry name" value="LIPASE_HYDROLASE FAMILY PROTEIN, PUTATIVE, EXPRESSED-RELATED"/>
    <property type="match status" value="1"/>
</dbReference>
<reference evidence="3 4" key="1">
    <citation type="submission" date="2024-01" db="EMBL/GenBank/DDBJ databases">
        <title>The complete chloroplast genome sequence of Lithospermum erythrorhizon: insights into the phylogenetic relationship among Boraginaceae species and the maternal lineages of purple gromwells.</title>
        <authorList>
            <person name="Okada T."/>
            <person name="Watanabe K."/>
        </authorList>
    </citation>
    <scope>NUCLEOTIDE SEQUENCE [LARGE SCALE GENOMIC DNA]</scope>
</reference>
<dbReference type="InterPro" id="IPR001087">
    <property type="entry name" value="GDSL"/>
</dbReference>
<dbReference type="GO" id="GO:0016788">
    <property type="term" value="F:hydrolase activity, acting on ester bonds"/>
    <property type="evidence" value="ECO:0007669"/>
    <property type="project" value="InterPro"/>
</dbReference>
<comment type="caution">
    <text evidence="3">The sequence shown here is derived from an EMBL/GenBank/DDBJ whole genome shotgun (WGS) entry which is preliminary data.</text>
</comment>
<dbReference type="Gene3D" id="3.40.50.1110">
    <property type="entry name" value="SGNH hydrolase"/>
    <property type="match status" value="1"/>
</dbReference>
<dbReference type="InterPro" id="IPR036514">
    <property type="entry name" value="SGNH_hydro_sf"/>
</dbReference>
<comment type="similarity">
    <text evidence="1">Belongs to the 'GDSL' lipolytic enzyme family.</text>
</comment>
<evidence type="ECO:0000313" key="4">
    <source>
        <dbReference type="Proteomes" id="UP001454036"/>
    </source>
</evidence>
<evidence type="ECO:0000256" key="2">
    <source>
        <dbReference type="ARBA" id="ARBA00023180"/>
    </source>
</evidence>
<protein>
    <recommendedName>
        <fullName evidence="5">GDSL esterase/lipase</fullName>
    </recommendedName>
</protein>
<name>A0AAV3S100_LITER</name>
<dbReference type="EMBL" id="BAABME010013486">
    <property type="protein sequence ID" value="GAA0186227.1"/>
    <property type="molecule type" value="Genomic_DNA"/>
</dbReference>
<accession>A0AAV3S100</accession>
<dbReference type="PANTHER" id="PTHR22835">
    <property type="entry name" value="ZINC FINGER FYVE DOMAIN CONTAINING PROTEIN"/>
    <property type="match status" value="1"/>
</dbReference>
<evidence type="ECO:0000313" key="3">
    <source>
        <dbReference type="EMBL" id="GAA0186227.1"/>
    </source>
</evidence>
<organism evidence="3 4">
    <name type="scientific">Lithospermum erythrorhizon</name>
    <name type="common">Purple gromwell</name>
    <name type="synonym">Lithospermum officinale var. erythrorhizon</name>
    <dbReference type="NCBI Taxonomy" id="34254"/>
    <lineage>
        <taxon>Eukaryota</taxon>
        <taxon>Viridiplantae</taxon>
        <taxon>Streptophyta</taxon>
        <taxon>Embryophyta</taxon>
        <taxon>Tracheophyta</taxon>
        <taxon>Spermatophyta</taxon>
        <taxon>Magnoliopsida</taxon>
        <taxon>eudicotyledons</taxon>
        <taxon>Gunneridae</taxon>
        <taxon>Pentapetalae</taxon>
        <taxon>asterids</taxon>
        <taxon>lamiids</taxon>
        <taxon>Boraginales</taxon>
        <taxon>Boraginaceae</taxon>
        <taxon>Boraginoideae</taxon>
        <taxon>Lithospermeae</taxon>
        <taxon>Lithospermum</taxon>
    </lineage>
</organism>
<proteinExistence type="inferred from homology"/>
<dbReference type="Proteomes" id="UP001454036">
    <property type="component" value="Unassembled WGS sequence"/>
</dbReference>
<keyword evidence="4" id="KW-1185">Reference proteome</keyword>
<gene>
    <name evidence="3" type="ORF">LIER_33515</name>
</gene>
<keyword evidence="2" id="KW-0325">Glycoprotein</keyword>